<evidence type="ECO:0000313" key="3">
    <source>
        <dbReference type="Proteomes" id="UP001331691"/>
    </source>
</evidence>
<accession>A0AB35XBF5</accession>
<sequence>MNINFNLKNICINKRLYFFLPFLFVVLFYSIFIVYVVSQINTEGVLGELGSFGDSFGIINAFFSGLGFAGLVVTLLMQQGQIARQDAEYLKQDVYLKNQEYTNTLFKLLDIYGGVLNEVVINYENEKLTGREALKKSLFIVITKIKNEKVNELPPSLRRKIRSKSMTNEDIEDLNYIFYQNLKLLNYSFKPQGRLIATLHALLYHLHYNKPNSFDNNELIRLVSSQLTYIEYNYLFFILISDNSQKQLRDLVVELGLVKYMAKSHIHEVHKMMFQELWGIDINKEKNNVDLPMDKNIIKQLERNKEKIIKRLNIVKGK</sequence>
<evidence type="ECO:0000313" key="2">
    <source>
        <dbReference type="EMBL" id="MEE9656096.1"/>
    </source>
</evidence>
<keyword evidence="3" id="KW-1185">Reference proteome</keyword>
<comment type="caution">
    <text evidence="2">The sequence shown here is derived from an EMBL/GenBank/DDBJ whole genome shotgun (WGS) entry which is preliminary data.</text>
</comment>
<gene>
    <name evidence="2" type="ORF">V4836_18550</name>
</gene>
<evidence type="ECO:0000256" key="1">
    <source>
        <dbReference type="SAM" id="Phobius"/>
    </source>
</evidence>
<reference evidence="2 3" key="1">
    <citation type="submission" date="2023-10" db="EMBL/GenBank/DDBJ databases">
        <title>Wastewater isolates of ESBL- and carbapenemase-producing Gram-negative bacteria from New Zealand.</title>
        <authorList>
            <person name="Straub C."/>
            <person name="Weaver L."/>
            <person name="Cornelius A."/>
            <person name="Mcgill E."/>
            <person name="Dyet K."/>
            <person name="White L."/>
            <person name="Pattis I."/>
        </authorList>
    </citation>
    <scope>NUCLEOTIDE SEQUENCE [LARGE SCALE GENOMIC DNA]</scope>
    <source>
        <strain evidence="2 3">ESBL09</strain>
    </source>
</reference>
<feature type="transmembrane region" description="Helical" evidence="1">
    <location>
        <begin position="57"/>
        <end position="77"/>
    </location>
</feature>
<dbReference type="RefSeq" id="WP_331388747.1">
    <property type="nucleotide sequence ID" value="NZ_JAZKKV010000001.1"/>
</dbReference>
<proteinExistence type="predicted"/>
<keyword evidence="1" id="KW-1133">Transmembrane helix</keyword>
<name>A0AB35XBF5_9ENTR</name>
<dbReference type="AlphaFoldDB" id="A0AB35XBF5"/>
<feature type="transmembrane region" description="Helical" evidence="1">
    <location>
        <begin position="16"/>
        <end position="37"/>
    </location>
</feature>
<dbReference type="EMBL" id="JAZKKV010000001">
    <property type="protein sequence ID" value="MEE9656096.1"/>
    <property type="molecule type" value="Genomic_DNA"/>
</dbReference>
<organism evidence="2 3">
    <name type="scientific">Kluyvera ascorbata</name>
    <dbReference type="NCBI Taxonomy" id="51288"/>
    <lineage>
        <taxon>Bacteria</taxon>
        <taxon>Pseudomonadati</taxon>
        <taxon>Pseudomonadota</taxon>
        <taxon>Gammaproteobacteria</taxon>
        <taxon>Enterobacterales</taxon>
        <taxon>Enterobacteriaceae</taxon>
        <taxon>Kluyvera</taxon>
    </lineage>
</organism>
<keyword evidence="1" id="KW-0472">Membrane</keyword>
<evidence type="ECO:0008006" key="4">
    <source>
        <dbReference type="Google" id="ProtNLM"/>
    </source>
</evidence>
<protein>
    <recommendedName>
        <fullName evidence="4">Phage abortive infection protein</fullName>
    </recommendedName>
</protein>
<dbReference type="Proteomes" id="UP001331691">
    <property type="component" value="Unassembled WGS sequence"/>
</dbReference>
<keyword evidence="1" id="KW-0812">Transmembrane</keyword>